<evidence type="ECO:0000313" key="1">
    <source>
        <dbReference type="EMBL" id="MDW6094577.1"/>
    </source>
</evidence>
<name>A0ABU4IYU9_9VIBR</name>
<evidence type="ECO:0008006" key="3">
    <source>
        <dbReference type="Google" id="ProtNLM"/>
    </source>
</evidence>
<organism evidence="1 2">
    <name type="scientific">Vibrio rhizosphaerae</name>
    <dbReference type="NCBI Taxonomy" id="398736"/>
    <lineage>
        <taxon>Bacteria</taxon>
        <taxon>Pseudomonadati</taxon>
        <taxon>Pseudomonadota</taxon>
        <taxon>Gammaproteobacteria</taxon>
        <taxon>Vibrionales</taxon>
        <taxon>Vibrionaceae</taxon>
        <taxon>Vibrio</taxon>
    </lineage>
</organism>
<sequence length="209" mass="23775">MFELDHLMIEVDDPQHAANHVSETLGLPLAWPLTEKDEYTSIGVNFGDINIEFIRFRVRFGIQGQRFNGLSGVALKTEASVETVTTQLDQSGLSYRIGETCEAHTTLPIEENQLFPTVFVVKYHFNTSGWLQRLQKDFTECQGGKFHITRLQSLSISPPKTPLHAANLLPLHFGESNRITFESRHDEETVIVDLIENLEVVIMPRKQQQ</sequence>
<dbReference type="InterPro" id="IPR029068">
    <property type="entry name" value="Glyas_Bleomycin-R_OHBP_Dase"/>
</dbReference>
<evidence type="ECO:0000313" key="2">
    <source>
        <dbReference type="Proteomes" id="UP001279860"/>
    </source>
</evidence>
<dbReference type="RefSeq" id="WP_318585644.1">
    <property type="nucleotide sequence ID" value="NZ_JAWRCP010000002.1"/>
</dbReference>
<protein>
    <recommendedName>
        <fullName evidence="3">Glyoxalase-like domain-containing protein</fullName>
    </recommendedName>
</protein>
<dbReference type="Proteomes" id="UP001279860">
    <property type="component" value="Unassembled WGS sequence"/>
</dbReference>
<dbReference type="EMBL" id="JAWRCP010000002">
    <property type="protein sequence ID" value="MDW6094577.1"/>
    <property type="molecule type" value="Genomic_DNA"/>
</dbReference>
<comment type="caution">
    <text evidence="1">The sequence shown here is derived from an EMBL/GenBank/DDBJ whole genome shotgun (WGS) entry which is preliminary data.</text>
</comment>
<proteinExistence type="predicted"/>
<accession>A0ABU4IYU9</accession>
<reference evidence="1 2" key="1">
    <citation type="submission" date="2023-11" db="EMBL/GenBank/DDBJ databases">
        <title>Plant-associative lifestyle of Vibrio porteresiae and its evolutionary dynamics.</title>
        <authorList>
            <person name="Rameshkumar N."/>
            <person name="Kirti K."/>
        </authorList>
    </citation>
    <scope>NUCLEOTIDE SEQUENCE [LARGE SCALE GENOMIC DNA]</scope>
    <source>
        <strain evidence="1 2">MSSRF7</strain>
    </source>
</reference>
<dbReference type="SUPFAM" id="SSF54593">
    <property type="entry name" value="Glyoxalase/Bleomycin resistance protein/Dihydroxybiphenyl dioxygenase"/>
    <property type="match status" value="1"/>
</dbReference>
<keyword evidence="2" id="KW-1185">Reference proteome</keyword>
<gene>
    <name evidence="1" type="ORF">SBX64_18705</name>
</gene>